<dbReference type="Proteomes" id="UP001499884">
    <property type="component" value="Unassembled WGS sequence"/>
</dbReference>
<gene>
    <name evidence="1" type="ORF">GCM10023082_54420</name>
</gene>
<comment type="caution">
    <text evidence="1">The sequence shown here is derived from an EMBL/GenBank/DDBJ whole genome shotgun (WGS) entry which is preliminary data.</text>
</comment>
<evidence type="ECO:0000313" key="1">
    <source>
        <dbReference type="EMBL" id="GAA3751693.1"/>
    </source>
</evidence>
<protein>
    <submittedName>
        <fullName evidence="1">Uncharacterized protein</fullName>
    </submittedName>
</protein>
<reference evidence="2" key="1">
    <citation type="journal article" date="2019" name="Int. J. Syst. Evol. Microbiol.">
        <title>The Global Catalogue of Microorganisms (GCM) 10K type strain sequencing project: providing services to taxonomists for standard genome sequencing and annotation.</title>
        <authorList>
            <consortium name="The Broad Institute Genomics Platform"/>
            <consortium name="The Broad Institute Genome Sequencing Center for Infectious Disease"/>
            <person name="Wu L."/>
            <person name="Ma J."/>
        </authorList>
    </citation>
    <scope>NUCLEOTIDE SEQUENCE [LARGE SCALE GENOMIC DNA]</scope>
    <source>
        <strain evidence="2">JCM 30846</strain>
    </source>
</reference>
<proteinExistence type="predicted"/>
<organism evidence="1 2">
    <name type="scientific">Streptomyces tremellae</name>
    <dbReference type="NCBI Taxonomy" id="1124239"/>
    <lineage>
        <taxon>Bacteria</taxon>
        <taxon>Bacillati</taxon>
        <taxon>Actinomycetota</taxon>
        <taxon>Actinomycetes</taxon>
        <taxon>Kitasatosporales</taxon>
        <taxon>Streptomycetaceae</taxon>
        <taxon>Streptomyces</taxon>
    </lineage>
</organism>
<dbReference type="EMBL" id="BAABEP010000055">
    <property type="protein sequence ID" value="GAA3751693.1"/>
    <property type="molecule type" value="Genomic_DNA"/>
</dbReference>
<keyword evidence="2" id="KW-1185">Reference proteome</keyword>
<sequence>MNDPIHTVDALIYDSLIAERGDVVADAARVAEQTRREAEDALDFGVQDHPTD</sequence>
<name>A0ABP7FYI7_9ACTN</name>
<accession>A0ABP7FYI7</accession>
<evidence type="ECO:0000313" key="2">
    <source>
        <dbReference type="Proteomes" id="UP001499884"/>
    </source>
</evidence>
<dbReference type="RefSeq" id="WP_345652921.1">
    <property type="nucleotide sequence ID" value="NZ_BAABEP010000055.1"/>
</dbReference>